<dbReference type="InterPro" id="IPR000700">
    <property type="entry name" value="PAS-assoc_C"/>
</dbReference>
<dbReference type="Gene3D" id="1.10.287.950">
    <property type="entry name" value="Methyl-accepting chemotaxis protein"/>
    <property type="match status" value="1"/>
</dbReference>
<dbReference type="AlphaFoldDB" id="A0A0H3KZV0"/>
<dbReference type="EMBL" id="AP012032">
    <property type="protein sequence ID" value="BAK12563.1"/>
    <property type="molecule type" value="Genomic_DNA"/>
</dbReference>
<dbReference type="NCBIfam" id="TIGR00229">
    <property type="entry name" value="sensory_box"/>
    <property type="match status" value="2"/>
</dbReference>
<dbReference type="SUPFAM" id="SSF55785">
    <property type="entry name" value="PYP-like sensor domain (PAS domain)"/>
    <property type="match status" value="2"/>
</dbReference>
<evidence type="ECO:0000259" key="2">
    <source>
        <dbReference type="PROSITE" id="PS50111"/>
    </source>
</evidence>
<dbReference type="PROSITE" id="PS50113">
    <property type="entry name" value="PAC"/>
    <property type="match status" value="2"/>
</dbReference>
<organism evidence="4 5">
    <name type="scientific">Pantoea ananatis (strain AJ13355)</name>
    <dbReference type="NCBI Taxonomy" id="932677"/>
    <lineage>
        <taxon>Bacteria</taxon>
        <taxon>Pseudomonadati</taxon>
        <taxon>Pseudomonadota</taxon>
        <taxon>Gammaproteobacteria</taxon>
        <taxon>Enterobacterales</taxon>
        <taxon>Erwiniaceae</taxon>
        <taxon>Pantoea</taxon>
    </lineage>
</organism>
<keyword evidence="1" id="KW-0807">Transducer</keyword>
<dbReference type="Pfam" id="PF08447">
    <property type="entry name" value="PAS_3"/>
    <property type="match status" value="1"/>
</dbReference>
<evidence type="ECO:0000256" key="1">
    <source>
        <dbReference type="PROSITE-ProRule" id="PRU00284"/>
    </source>
</evidence>
<dbReference type="PROSITE" id="PS50111">
    <property type="entry name" value="CHEMOTAXIS_TRANSDUC_2"/>
    <property type="match status" value="1"/>
</dbReference>
<name>A0A0H3KZV0_PANAA</name>
<accession>A0A0H3KZV0</accession>
<dbReference type="HOGENOM" id="CLU_000445_107_26_6"/>
<evidence type="ECO:0000313" key="4">
    <source>
        <dbReference type="EMBL" id="BAK12563.1"/>
    </source>
</evidence>
<dbReference type="InterPro" id="IPR050903">
    <property type="entry name" value="Bact_Chemotaxis_MeTrfase"/>
</dbReference>
<dbReference type="eggNOG" id="COG0840">
    <property type="taxonomic scope" value="Bacteria"/>
</dbReference>
<dbReference type="InterPro" id="IPR000014">
    <property type="entry name" value="PAS"/>
</dbReference>
<dbReference type="InterPro" id="IPR013655">
    <property type="entry name" value="PAS_fold_3"/>
</dbReference>
<proteinExistence type="predicted"/>
<feature type="domain" description="Methyl-accepting transducer" evidence="2">
    <location>
        <begin position="252"/>
        <end position="432"/>
    </location>
</feature>
<dbReference type="InterPro" id="IPR004089">
    <property type="entry name" value="MCPsignal_dom"/>
</dbReference>
<dbReference type="SMART" id="SM00283">
    <property type="entry name" value="MA"/>
    <property type="match status" value="1"/>
</dbReference>
<dbReference type="Gene3D" id="3.30.450.20">
    <property type="entry name" value="PAS domain"/>
    <property type="match status" value="2"/>
</dbReference>
<evidence type="ECO:0000313" key="5">
    <source>
        <dbReference type="Proteomes" id="UP000006690"/>
    </source>
</evidence>
<dbReference type="GO" id="GO:0016020">
    <property type="term" value="C:membrane"/>
    <property type="evidence" value="ECO:0007669"/>
    <property type="project" value="InterPro"/>
</dbReference>
<feature type="domain" description="PAC" evidence="3">
    <location>
        <begin position="213"/>
        <end position="267"/>
    </location>
</feature>
<dbReference type="Pfam" id="PF00015">
    <property type="entry name" value="MCPsignal"/>
    <property type="match status" value="1"/>
</dbReference>
<dbReference type="PATRIC" id="fig|932677.3.peg.2874"/>
<dbReference type="InterPro" id="IPR035965">
    <property type="entry name" value="PAS-like_dom_sf"/>
</dbReference>
<dbReference type="Proteomes" id="UP000006690">
    <property type="component" value="Chromosome"/>
</dbReference>
<dbReference type="GO" id="GO:0007165">
    <property type="term" value="P:signal transduction"/>
    <property type="evidence" value="ECO:0007669"/>
    <property type="project" value="UniProtKB-KW"/>
</dbReference>
<protein>
    <submittedName>
        <fullName evidence="4">Methyl-accepting chemotaxis protein McpB</fullName>
    </submittedName>
</protein>
<dbReference type="PANTHER" id="PTHR24422">
    <property type="entry name" value="CHEMOTAXIS PROTEIN METHYLTRANSFERASE"/>
    <property type="match status" value="1"/>
</dbReference>
<dbReference type="SMART" id="SM00086">
    <property type="entry name" value="PAC"/>
    <property type="match status" value="2"/>
</dbReference>
<dbReference type="Pfam" id="PF13426">
    <property type="entry name" value="PAS_9"/>
    <property type="match status" value="1"/>
</dbReference>
<gene>
    <name evidence="4" type="primary">mcpB</name>
    <name evidence="4" type="ordered locus">PAJ_2483</name>
</gene>
<sequence length="432" mass="48341">MESAMFSFTRFKPGKTPLNVSDDRRNVQAIKACSGWIEFTPEGIILTANPVFLAVTGYQLSEITGQHHRMFCKPDFVRSREYAEFWATLASGQSFSGIFERYRKNKSLLYLSANYFPVKDKHGTVKKIIKIANDITDRHEELTHKEAIITALNNSMAMIEFTPQGEILNANKNFLTLMEYDLAAIQGKHHRIFCFDTFYKENPDFWQKIQHGRVFTGRFERVTASGKRVWLEANYNPVKDAAGHIYKVIKLASDITQRVVTAQEVADIAMNTSEKTSHLTANTHEVLSQTVRNAESMTSQVTAAAEISDKLNYSAKDIKEIVSTIHNIAGQTNILALNAAIEAARAGEAGRGFAVVAEEVRRLAASTSQATQKISKVVEENASLIGDMHQQLDGINSFLTTENDKMIHLSDSIQEIFSGVNECVTVIHRLNV</sequence>
<dbReference type="InterPro" id="IPR001610">
    <property type="entry name" value="PAC"/>
</dbReference>
<dbReference type="PANTHER" id="PTHR24422:SF10">
    <property type="entry name" value="CHEMOTAXIS PROTEIN METHYLTRANSFERASE 2"/>
    <property type="match status" value="1"/>
</dbReference>
<dbReference type="CDD" id="cd00130">
    <property type="entry name" value="PAS"/>
    <property type="match status" value="2"/>
</dbReference>
<feature type="domain" description="PAC" evidence="3">
    <location>
        <begin position="93"/>
        <end position="147"/>
    </location>
</feature>
<dbReference type="GO" id="GO:0006935">
    <property type="term" value="P:chemotaxis"/>
    <property type="evidence" value="ECO:0007669"/>
    <property type="project" value="UniProtKB-ARBA"/>
</dbReference>
<dbReference type="SUPFAM" id="SSF58104">
    <property type="entry name" value="Methyl-accepting chemotaxis protein (MCP) signaling domain"/>
    <property type="match status" value="1"/>
</dbReference>
<evidence type="ECO:0000259" key="3">
    <source>
        <dbReference type="PROSITE" id="PS50113"/>
    </source>
</evidence>
<dbReference type="KEGG" id="paj:PAJ_2483"/>
<reference evidence="5" key="1">
    <citation type="journal article" date="2012" name="Appl. Microbiol. Biotechnol.">
        <title>The complete genome sequence of Pantoea ananatis AJ13355, an organism with great biotechnological potential.</title>
        <authorList>
            <person name="Hara Y."/>
            <person name="Kadotani N."/>
            <person name="Izui H."/>
            <person name="Katashkina J.I."/>
            <person name="Kuvaeva T.M."/>
            <person name="Andreeva I.G."/>
            <person name="Golubeva L.I."/>
            <person name="Malko D.B."/>
            <person name="Makeev V.J."/>
            <person name="Mashko S.V."/>
            <person name="Kozlov Y.I."/>
        </authorList>
    </citation>
    <scope>NUCLEOTIDE SEQUENCE [LARGE SCALE GENOMIC DNA]</scope>
    <source>
        <strain evidence="5">AJ13355</strain>
    </source>
</reference>